<dbReference type="EMBL" id="JBHRVU010000007">
    <property type="protein sequence ID" value="MFC3444486.1"/>
    <property type="molecule type" value="Genomic_DNA"/>
</dbReference>
<sequence>MWNRCRLQPAQGQISVKEFAAQIDVPLLSDTPFFHELGVGAAFRIPTINTTGSVKKL</sequence>
<dbReference type="Proteomes" id="UP001595681">
    <property type="component" value="Unassembled WGS sequence"/>
</dbReference>
<accession>A0ABV7NLW0</accession>
<evidence type="ECO:0000313" key="1">
    <source>
        <dbReference type="EMBL" id="MFC3444486.1"/>
    </source>
</evidence>
<protein>
    <submittedName>
        <fullName evidence="1">Uncharacterized protein</fullName>
    </submittedName>
</protein>
<evidence type="ECO:0000313" key="2">
    <source>
        <dbReference type="Proteomes" id="UP001595681"/>
    </source>
</evidence>
<dbReference type="RefSeq" id="WP_380799384.1">
    <property type="nucleotide sequence ID" value="NZ_JBHRVU010000007.1"/>
</dbReference>
<comment type="caution">
    <text evidence="1">The sequence shown here is derived from an EMBL/GenBank/DDBJ whole genome shotgun (WGS) entry which is preliminary data.</text>
</comment>
<gene>
    <name evidence="1" type="ORF">ACFOKF_25450</name>
</gene>
<reference evidence="2" key="1">
    <citation type="journal article" date="2019" name="Int. J. Syst. Evol. Microbiol.">
        <title>The Global Catalogue of Microorganisms (GCM) 10K type strain sequencing project: providing services to taxonomists for standard genome sequencing and annotation.</title>
        <authorList>
            <consortium name="The Broad Institute Genomics Platform"/>
            <consortium name="The Broad Institute Genome Sequencing Center for Infectious Disease"/>
            <person name="Wu L."/>
            <person name="Ma J."/>
        </authorList>
    </citation>
    <scope>NUCLEOTIDE SEQUENCE [LARGE SCALE GENOMIC DNA]</scope>
    <source>
        <strain evidence="2">CCM 7491</strain>
    </source>
</reference>
<proteinExistence type="predicted"/>
<keyword evidence="2" id="KW-1185">Reference proteome</keyword>
<organism evidence="1 2">
    <name type="scientific">Sphingobium rhizovicinum</name>
    <dbReference type="NCBI Taxonomy" id="432308"/>
    <lineage>
        <taxon>Bacteria</taxon>
        <taxon>Pseudomonadati</taxon>
        <taxon>Pseudomonadota</taxon>
        <taxon>Alphaproteobacteria</taxon>
        <taxon>Sphingomonadales</taxon>
        <taxon>Sphingomonadaceae</taxon>
        <taxon>Sphingobium</taxon>
    </lineage>
</organism>
<name>A0ABV7NLW0_9SPHN</name>